<sequence>MNWTPTDSGQLLILAMVIFAGYALVRGMVISNRRKKEQGR</sequence>
<keyword evidence="1" id="KW-1133">Transmembrane helix</keyword>
<keyword evidence="1" id="KW-0472">Membrane</keyword>
<evidence type="ECO:0000313" key="3">
    <source>
        <dbReference type="Proteomes" id="UP001064504"/>
    </source>
</evidence>
<keyword evidence="1" id="KW-0812">Transmembrane</keyword>
<feature type="transmembrane region" description="Helical" evidence="1">
    <location>
        <begin position="12"/>
        <end position="30"/>
    </location>
</feature>
<reference evidence="2" key="1">
    <citation type="submission" date="2022-09" db="EMBL/GenBank/DDBJ databases">
        <title>Complete genome sequence of Pseudomonas promysalinigenes strain RL-WG26, a newly isolated PGPR with the potential for plant salinity stress alleviation.</title>
        <authorList>
            <person name="Ren L."/>
            <person name="Wang G."/>
            <person name="Hu H."/>
        </authorList>
    </citation>
    <scope>NUCLEOTIDE SEQUENCE</scope>
    <source>
        <strain evidence="2">RL-WG26</strain>
    </source>
</reference>
<evidence type="ECO:0000313" key="2">
    <source>
        <dbReference type="EMBL" id="UXH41609.1"/>
    </source>
</evidence>
<dbReference type="Proteomes" id="UP001064504">
    <property type="component" value="Chromosome"/>
</dbReference>
<gene>
    <name evidence="2" type="ORF">N5C08_08825</name>
</gene>
<protein>
    <submittedName>
        <fullName evidence="2">Uncharacterized protein</fullName>
    </submittedName>
</protein>
<organism evidence="2 3">
    <name type="scientific">Pseudomonas promysalinigenes</name>
    <dbReference type="NCBI Taxonomy" id="485898"/>
    <lineage>
        <taxon>Bacteria</taxon>
        <taxon>Pseudomonadati</taxon>
        <taxon>Pseudomonadota</taxon>
        <taxon>Gammaproteobacteria</taxon>
        <taxon>Pseudomonadales</taxon>
        <taxon>Pseudomonadaceae</taxon>
        <taxon>Pseudomonas</taxon>
    </lineage>
</organism>
<name>A0ABY6AS86_9PSED</name>
<keyword evidence="3" id="KW-1185">Reference proteome</keyword>
<evidence type="ECO:0000256" key="1">
    <source>
        <dbReference type="SAM" id="Phobius"/>
    </source>
</evidence>
<dbReference type="RefSeq" id="WP_255248817.1">
    <property type="nucleotide sequence ID" value="NZ_CP104557.1"/>
</dbReference>
<accession>A0ABY6AS86</accession>
<dbReference type="EMBL" id="CP104557">
    <property type="protein sequence ID" value="UXH41609.1"/>
    <property type="molecule type" value="Genomic_DNA"/>
</dbReference>
<proteinExistence type="predicted"/>